<evidence type="ECO:0000256" key="3">
    <source>
        <dbReference type="ARBA" id="ARBA00008698"/>
    </source>
</evidence>
<comment type="caution">
    <text evidence="12">The sequence shown here is derived from an EMBL/GenBank/DDBJ whole genome shotgun (WGS) entry which is preliminary data.</text>
</comment>
<feature type="transmembrane region" description="Helical" evidence="11">
    <location>
        <begin position="143"/>
        <end position="164"/>
    </location>
</feature>
<name>A0AAW0PJP2_9GOBI</name>
<keyword evidence="5 11" id="KW-0328">Glycosyltransferase</keyword>
<comment type="subcellular location">
    <subcellularLocation>
        <location evidence="1 11">Endoplasmic reticulum membrane</location>
        <topology evidence="1 11">Multi-pass membrane protein</topology>
    </subcellularLocation>
</comment>
<evidence type="ECO:0000256" key="9">
    <source>
        <dbReference type="ARBA" id="ARBA00022989"/>
    </source>
</evidence>
<evidence type="ECO:0000313" key="13">
    <source>
        <dbReference type="Proteomes" id="UP001460270"/>
    </source>
</evidence>
<evidence type="ECO:0000256" key="1">
    <source>
        <dbReference type="ARBA" id="ARBA00004477"/>
    </source>
</evidence>
<keyword evidence="6 11" id="KW-0808">Transferase</keyword>
<evidence type="ECO:0000256" key="5">
    <source>
        <dbReference type="ARBA" id="ARBA00022676"/>
    </source>
</evidence>
<feature type="transmembrane region" description="Helical" evidence="11">
    <location>
        <begin position="184"/>
        <end position="213"/>
    </location>
</feature>
<accession>A0AAW0PJP2</accession>
<feature type="transmembrane region" description="Helical" evidence="11">
    <location>
        <begin position="80"/>
        <end position="99"/>
    </location>
</feature>
<comment type="caution">
    <text evidence="11">Lacks conserved residue(s) required for the propagation of feature annotation.</text>
</comment>
<dbReference type="GO" id="GO:0004376">
    <property type="term" value="F:GPI mannosyltransferase activity"/>
    <property type="evidence" value="ECO:0007669"/>
    <property type="project" value="InterPro"/>
</dbReference>
<dbReference type="EC" id="2.4.1.-" evidence="11"/>
<protein>
    <recommendedName>
        <fullName evidence="11">GPI mannosyltransferase 2</fullName>
        <ecNumber evidence="11">2.4.1.-</ecNumber>
    </recommendedName>
</protein>
<dbReference type="Proteomes" id="UP001460270">
    <property type="component" value="Unassembled WGS sequence"/>
</dbReference>
<dbReference type="PANTHER" id="PTHR12468">
    <property type="entry name" value="GPI MANNOSYLTRANSFERASE 2"/>
    <property type="match status" value="1"/>
</dbReference>
<dbReference type="EMBL" id="JBBPFD010000005">
    <property type="protein sequence ID" value="KAK7926260.1"/>
    <property type="molecule type" value="Genomic_DNA"/>
</dbReference>
<dbReference type="InterPro" id="IPR007315">
    <property type="entry name" value="PIG-V/Gpi18"/>
</dbReference>
<keyword evidence="7 11" id="KW-0812">Transmembrane</keyword>
<evidence type="ECO:0000256" key="4">
    <source>
        <dbReference type="ARBA" id="ARBA00022502"/>
    </source>
</evidence>
<sequence length="392" mass="44185">MDVKAVLQFAATTRCATLILQAVLNAAIPDHEADAFRPPWIEEPLYLDSTVTWLFSGLSRWDAEHFLFIAERGYLYEHNFAFFPLFPIILRGLAETVLWPLSTWLSVRGRLLVAVALGNTALFLLSVVALHALGRIVLQDRRLALLSSLLYCFTPANVFMTAGYSESLFAALTFGGLYLLEKGFTLRACLALSIATAARSNGLVNIGFLLYLPSLYALSQIRVYRTTAKGYAKIFHYIFVIIRLLFTSLLGTTIIALPFVAFQYYGYRTFCTPSLSLERIPPALLSLAERKGYRVPDENGPPPLWCLRSLPMLYSHIQDVYWDVGFLRYFELKQIPNFILALPMATLGIMAAYAYFQANPELCLRLGLWETNENKGLDKPIPGFFNPRVFVS</sequence>
<dbReference type="AlphaFoldDB" id="A0AAW0PJP2"/>
<comment type="pathway">
    <text evidence="2 11">Glycolipid biosynthesis; glycosylphosphatidylinositol-anchor biosynthesis.</text>
</comment>
<keyword evidence="4 11" id="KW-0337">GPI-anchor biosynthesis</keyword>
<organism evidence="12 13">
    <name type="scientific">Mugilogobius chulae</name>
    <name type="common">yellowstripe goby</name>
    <dbReference type="NCBI Taxonomy" id="88201"/>
    <lineage>
        <taxon>Eukaryota</taxon>
        <taxon>Metazoa</taxon>
        <taxon>Chordata</taxon>
        <taxon>Craniata</taxon>
        <taxon>Vertebrata</taxon>
        <taxon>Euteleostomi</taxon>
        <taxon>Actinopterygii</taxon>
        <taxon>Neopterygii</taxon>
        <taxon>Teleostei</taxon>
        <taxon>Neoteleostei</taxon>
        <taxon>Acanthomorphata</taxon>
        <taxon>Gobiaria</taxon>
        <taxon>Gobiiformes</taxon>
        <taxon>Gobioidei</taxon>
        <taxon>Gobiidae</taxon>
        <taxon>Gobionellinae</taxon>
        <taxon>Mugilogobius</taxon>
    </lineage>
</organism>
<feature type="transmembrane region" description="Helical" evidence="11">
    <location>
        <begin position="335"/>
        <end position="356"/>
    </location>
</feature>
<keyword evidence="13" id="KW-1185">Reference proteome</keyword>
<evidence type="ECO:0000313" key="12">
    <source>
        <dbReference type="EMBL" id="KAK7926260.1"/>
    </source>
</evidence>
<dbReference type="GO" id="GO:0005789">
    <property type="term" value="C:endoplasmic reticulum membrane"/>
    <property type="evidence" value="ECO:0007669"/>
    <property type="project" value="UniProtKB-SubCell"/>
</dbReference>
<dbReference type="GO" id="GO:0006506">
    <property type="term" value="P:GPI anchor biosynthetic process"/>
    <property type="evidence" value="ECO:0007669"/>
    <property type="project" value="UniProtKB-KW"/>
</dbReference>
<keyword evidence="8 11" id="KW-0256">Endoplasmic reticulum</keyword>
<dbReference type="GO" id="GO:0031501">
    <property type="term" value="C:mannosyltransferase complex"/>
    <property type="evidence" value="ECO:0007669"/>
    <property type="project" value="TreeGrafter"/>
</dbReference>
<comment type="similarity">
    <text evidence="3 11">Belongs to the PIGV family.</text>
</comment>
<evidence type="ECO:0000256" key="10">
    <source>
        <dbReference type="ARBA" id="ARBA00023136"/>
    </source>
</evidence>
<evidence type="ECO:0000256" key="7">
    <source>
        <dbReference type="ARBA" id="ARBA00022692"/>
    </source>
</evidence>
<keyword evidence="9 11" id="KW-1133">Transmembrane helix</keyword>
<feature type="transmembrane region" description="Helical" evidence="11">
    <location>
        <begin position="111"/>
        <end position="131"/>
    </location>
</feature>
<evidence type="ECO:0000256" key="8">
    <source>
        <dbReference type="ARBA" id="ARBA00022824"/>
    </source>
</evidence>
<evidence type="ECO:0000256" key="2">
    <source>
        <dbReference type="ARBA" id="ARBA00004687"/>
    </source>
</evidence>
<evidence type="ECO:0000256" key="11">
    <source>
        <dbReference type="RuleBase" id="RU363112"/>
    </source>
</evidence>
<evidence type="ECO:0000256" key="6">
    <source>
        <dbReference type="ARBA" id="ARBA00022679"/>
    </source>
</evidence>
<proteinExistence type="inferred from homology"/>
<dbReference type="PANTHER" id="PTHR12468:SF2">
    <property type="entry name" value="GPI MANNOSYLTRANSFERASE 2"/>
    <property type="match status" value="1"/>
</dbReference>
<comment type="function">
    <text evidence="11">Mannosyltransferase involved in glycosylphosphatidylinositol-anchor biosynthesis.</text>
</comment>
<dbReference type="GO" id="GO:0000009">
    <property type="term" value="F:alpha-1,6-mannosyltransferase activity"/>
    <property type="evidence" value="ECO:0007669"/>
    <property type="project" value="InterPro"/>
</dbReference>
<reference evidence="13" key="1">
    <citation type="submission" date="2024-04" db="EMBL/GenBank/DDBJ databases">
        <title>Salinicola lusitanus LLJ914,a marine bacterium isolated from the Okinawa Trough.</title>
        <authorList>
            <person name="Li J."/>
        </authorList>
    </citation>
    <scope>NUCLEOTIDE SEQUENCE [LARGE SCALE GENOMIC DNA]</scope>
</reference>
<feature type="transmembrane region" description="Helical" evidence="11">
    <location>
        <begin position="234"/>
        <end position="260"/>
    </location>
</feature>
<gene>
    <name evidence="12" type="ORF">WMY93_008570</name>
</gene>
<dbReference type="Pfam" id="PF04188">
    <property type="entry name" value="Mannosyl_trans2"/>
    <property type="match status" value="1"/>
</dbReference>
<keyword evidence="10 11" id="KW-0472">Membrane</keyword>